<dbReference type="GeneID" id="87857842"/>
<gene>
    <name evidence="2" type="ORF">B0H65DRAFT_118524</name>
</gene>
<dbReference type="EMBL" id="JAUEPP010000002">
    <property type="protein sequence ID" value="KAK3351456.1"/>
    <property type="molecule type" value="Genomic_DNA"/>
</dbReference>
<dbReference type="Proteomes" id="UP001278500">
    <property type="component" value="Unassembled WGS sequence"/>
</dbReference>
<accession>A0AAE0JLJ7</accession>
<evidence type="ECO:0000256" key="1">
    <source>
        <dbReference type="SAM" id="MobiDB-lite"/>
    </source>
</evidence>
<feature type="region of interest" description="Disordered" evidence="1">
    <location>
        <begin position="56"/>
        <end position="80"/>
    </location>
</feature>
<organism evidence="2 3">
    <name type="scientific">Neurospora tetraspora</name>
    <dbReference type="NCBI Taxonomy" id="94610"/>
    <lineage>
        <taxon>Eukaryota</taxon>
        <taxon>Fungi</taxon>
        <taxon>Dikarya</taxon>
        <taxon>Ascomycota</taxon>
        <taxon>Pezizomycotina</taxon>
        <taxon>Sordariomycetes</taxon>
        <taxon>Sordariomycetidae</taxon>
        <taxon>Sordariales</taxon>
        <taxon>Sordariaceae</taxon>
        <taxon>Neurospora</taxon>
    </lineage>
</organism>
<dbReference type="RefSeq" id="XP_062684751.1">
    <property type="nucleotide sequence ID" value="XM_062820688.1"/>
</dbReference>
<sequence length="105" mass="11245">MLSSQGGITPFLLHFTTSIAMAFGKRSGKKLAETPILADRQTRAVLAGRLQPGKNLIGYPTRPATSPTLSDRRPHSAAPCSRCPDLPVITGSESTMTFGFSQYHA</sequence>
<proteinExistence type="predicted"/>
<keyword evidence="3" id="KW-1185">Reference proteome</keyword>
<comment type="caution">
    <text evidence="2">The sequence shown here is derived from an EMBL/GenBank/DDBJ whole genome shotgun (WGS) entry which is preliminary data.</text>
</comment>
<evidence type="ECO:0000313" key="3">
    <source>
        <dbReference type="Proteomes" id="UP001278500"/>
    </source>
</evidence>
<reference evidence="2" key="2">
    <citation type="submission" date="2023-06" db="EMBL/GenBank/DDBJ databases">
        <authorList>
            <consortium name="Lawrence Berkeley National Laboratory"/>
            <person name="Haridas S."/>
            <person name="Hensen N."/>
            <person name="Bonometti L."/>
            <person name="Westerberg I."/>
            <person name="Brannstrom I.O."/>
            <person name="Guillou S."/>
            <person name="Cros-Aarteil S."/>
            <person name="Calhoun S."/>
            <person name="Kuo A."/>
            <person name="Mondo S."/>
            <person name="Pangilinan J."/>
            <person name="Riley R."/>
            <person name="Labutti K."/>
            <person name="Andreopoulos B."/>
            <person name="Lipzen A."/>
            <person name="Chen C."/>
            <person name="Yanf M."/>
            <person name="Daum C."/>
            <person name="Ng V."/>
            <person name="Clum A."/>
            <person name="Steindorff A."/>
            <person name="Ohm R."/>
            <person name="Martin F."/>
            <person name="Silar P."/>
            <person name="Natvig D."/>
            <person name="Lalanne C."/>
            <person name="Gautier V."/>
            <person name="Ament-Velasquez S.L."/>
            <person name="Kruys A."/>
            <person name="Hutchinson M.I."/>
            <person name="Powell A.J."/>
            <person name="Barry K."/>
            <person name="Miller A.N."/>
            <person name="Grigoriev I.V."/>
            <person name="Debuchy R."/>
            <person name="Gladieux P."/>
            <person name="Thoren M.H."/>
            <person name="Johannesson H."/>
        </authorList>
    </citation>
    <scope>NUCLEOTIDE SEQUENCE</scope>
    <source>
        <strain evidence="2">CBS 560.94</strain>
    </source>
</reference>
<name>A0AAE0JLJ7_9PEZI</name>
<reference evidence="2" key="1">
    <citation type="journal article" date="2023" name="Mol. Phylogenet. Evol.">
        <title>Genome-scale phylogeny and comparative genomics of the fungal order Sordariales.</title>
        <authorList>
            <person name="Hensen N."/>
            <person name="Bonometti L."/>
            <person name="Westerberg I."/>
            <person name="Brannstrom I.O."/>
            <person name="Guillou S."/>
            <person name="Cros-Aarteil S."/>
            <person name="Calhoun S."/>
            <person name="Haridas S."/>
            <person name="Kuo A."/>
            <person name="Mondo S."/>
            <person name="Pangilinan J."/>
            <person name="Riley R."/>
            <person name="LaButti K."/>
            <person name="Andreopoulos B."/>
            <person name="Lipzen A."/>
            <person name="Chen C."/>
            <person name="Yan M."/>
            <person name="Daum C."/>
            <person name="Ng V."/>
            <person name="Clum A."/>
            <person name="Steindorff A."/>
            <person name="Ohm R.A."/>
            <person name="Martin F."/>
            <person name="Silar P."/>
            <person name="Natvig D.O."/>
            <person name="Lalanne C."/>
            <person name="Gautier V."/>
            <person name="Ament-Velasquez S.L."/>
            <person name="Kruys A."/>
            <person name="Hutchinson M.I."/>
            <person name="Powell A.J."/>
            <person name="Barry K."/>
            <person name="Miller A.N."/>
            <person name="Grigoriev I.V."/>
            <person name="Debuchy R."/>
            <person name="Gladieux P."/>
            <person name="Hiltunen Thoren M."/>
            <person name="Johannesson H."/>
        </authorList>
    </citation>
    <scope>NUCLEOTIDE SEQUENCE</scope>
    <source>
        <strain evidence="2">CBS 560.94</strain>
    </source>
</reference>
<dbReference type="AlphaFoldDB" id="A0AAE0JLJ7"/>
<protein>
    <submittedName>
        <fullName evidence="2">Uncharacterized protein</fullName>
    </submittedName>
</protein>
<evidence type="ECO:0000313" key="2">
    <source>
        <dbReference type="EMBL" id="KAK3351456.1"/>
    </source>
</evidence>